<evidence type="ECO:0000256" key="1">
    <source>
        <dbReference type="ARBA" id="ARBA00004141"/>
    </source>
</evidence>
<dbReference type="InterPro" id="IPR013057">
    <property type="entry name" value="AA_transpt_TM"/>
</dbReference>
<evidence type="ECO:0000256" key="5">
    <source>
        <dbReference type="ARBA" id="ARBA00023136"/>
    </source>
</evidence>
<keyword evidence="3 6" id="KW-0812">Transmembrane</keyword>
<feature type="transmembrane region" description="Helical" evidence="6">
    <location>
        <begin position="73"/>
        <end position="93"/>
    </location>
</feature>
<comment type="subcellular location">
    <subcellularLocation>
        <location evidence="1">Membrane</location>
        <topology evidence="1">Multi-pass membrane protein</topology>
    </subcellularLocation>
</comment>
<feature type="transmembrane region" description="Helical" evidence="6">
    <location>
        <begin position="410"/>
        <end position="432"/>
    </location>
</feature>
<keyword evidence="5 6" id="KW-0472">Membrane</keyword>
<evidence type="ECO:0000313" key="8">
    <source>
        <dbReference type="EMBL" id="KAH7318084.1"/>
    </source>
</evidence>
<evidence type="ECO:0000256" key="4">
    <source>
        <dbReference type="ARBA" id="ARBA00022989"/>
    </source>
</evidence>
<proteinExistence type="inferred from homology"/>
<dbReference type="GO" id="GO:0015179">
    <property type="term" value="F:L-amino acid transmembrane transporter activity"/>
    <property type="evidence" value="ECO:0007669"/>
    <property type="project" value="TreeGrafter"/>
</dbReference>
<feature type="transmembrane region" description="Helical" evidence="6">
    <location>
        <begin position="264"/>
        <end position="284"/>
    </location>
</feature>
<name>A0A8K0WQG0_9HYPO</name>
<feature type="transmembrane region" description="Helical" evidence="6">
    <location>
        <begin position="370"/>
        <end position="390"/>
    </location>
</feature>
<evidence type="ECO:0000256" key="2">
    <source>
        <dbReference type="ARBA" id="ARBA00008066"/>
    </source>
</evidence>
<feature type="transmembrane region" description="Helical" evidence="6">
    <location>
        <begin position="304"/>
        <end position="323"/>
    </location>
</feature>
<dbReference type="GO" id="GO:0016020">
    <property type="term" value="C:membrane"/>
    <property type="evidence" value="ECO:0007669"/>
    <property type="project" value="UniProtKB-SubCell"/>
</dbReference>
<reference evidence="8" key="1">
    <citation type="journal article" date="2021" name="Nat. Commun.">
        <title>Genetic determinants of endophytism in the Arabidopsis root mycobiome.</title>
        <authorList>
            <person name="Mesny F."/>
            <person name="Miyauchi S."/>
            <person name="Thiergart T."/>
            <person name="Pickel B."/>
            <person name="Atanasova L."/>
            <person name="Karlsson M."/>
            <person name="Huettel B."/>
            <person name="Barry K.W."/>
            <person name="Haridas S."/>
            <person name="Chen C."/>
            <person name="Bauer D."/>
            <person name="Andreopoulos W."/>
            <person name="Pangilinan J."/>
            <person name="LaButti K."/>
            <person name="Riley R."/>
            <person name="Lipzen A."/>
            <person name="Clum A."/>
            <person name="Drula E."/>
            <person name="Henrissat B."/>
            <person name="Kohler A."/>
            <person name="Grigoriev I.V."/>
            <person name="Martin F.M."/>
            <person name="Hacquard S."/>
        </authorList>
    </citation>
    <scope>NUCLEOTIDE SEQUENCE</scope>
    <source>
        <strain evidence="8">MPI-CAGE-CH-0235</strain>
    </source>
</reference>
<feature type="transmembrane region" description="Helical" evidence="6">
    <location>
        <begin position="47"/>
        <end position="67"/>
    </location>
</feature>
<feature type="transmembrane region" description="Helical" evidence="6">
    <location>
        <begin position="150"/>
        <end position="171"/>
    </location>
</feature>
<feature type="transmembrane region" description="Helical" evidence="6">
    <location>
        <begin position="344"/>
        <end position="364"/>
    </location>
</feature>
<dbReference type="AlphaFoldDB" id="A0A8K0WQG0"/>
<gene>
    <name evidence="8" type="ORF">B0I35DRAFT_353996</name>
</gene>
<feature type="transmembrane region" description="Helical" evidence="6">
    <location>
        <begin position="121"/>
        <end position="144"/>
    </location>
</feature>
<evidence type="ECO:0000259" key="7">
    <source>
        <dbReference type="Pfam" id="PF01490"/>
    </source>
</evidence>
<organism evidence="8 9">
    <name type="scientific">Stachybotrys elegans</name>
    <dbReference type="NCBI Taxonomy" id="80388"/>
    <lineage>
        <taxon>Eukaryota</taxon>
        <taxon>Fungi</taxon>
        <taxon>Dikarya</taxon>
        <taxon>Ascomycota</taxon>
        <taxon>Pezizomycotina</taxon>
        <taxon>Sordariomycetes</taxon>
        <taxon>Hypocreomycetidae</taxon>
        <taxon>Hypocreales</taxon>
        <taxon>Stachybotryaceae</taxon>
        <taxon>Stachybotrys</taxon>
    </lineage>
</organism>
<dbReference type="Proteomes" id="UP000813444">
    <property type="component" value="Unassembled WGS sequence"/>
</dbReference>
<evidence type="ECO:0000256" key="6">
    <source>
        <dbReference type="SAM" id="Phobius"/>
    </source>
</evidence>
<keyword evidence="9" id="KW-1185">Reference proteome</keyword>
<comment type="similarity">
    <text evidence="2">Belongs to the amino acid/polyamine transporter 2 family.</text>
</comment>
<keyword evidence="4 6" id="KW-1133">Transmembrane helix</keyword>
<dbReference type="Pfam" id="PF01490">
    <property type="entry name" value="Aa_trans"/>
    <property type="match status" value="1"/>
</dbReference>
<comment type="caution">
    <text evidence="8">The sequence shown here is derived from an EMBL/GenBank/DDBJ whole genome shotgun (WGS) entry which is preliminary data.</text>
</comment>
<feature type="transmembrane region" description="Helical" evidence="6">
    <location>
        <begin position="183"/>
        <end position="204"/>
    </location>
</feature>
<protein>
    <submittedName>
        <fullName evidence="8">Transmembrane amino acid transporter protein-domain-containing protein</fullName>
    </submittedName>
</protein>
<dbReference type="PANTHER" id="PTHR22950:SF479">
    <property type="entry name" value="AMINO ACID TRANSPORTER (EUROFUNG)-RELATED"/>
    <property type="match status" value="1"/>
</dbReference>
<evidence type="ECO:0000256" key="3">
    <source>
        <dbReference type="ARBA" id="ARBA00022692"/>
    </source>
</evidence>
<dbReference type="OrthoDB" id="655540at2759"/>
<feature type="transmembrane region" description="Helical" evidence="6">
    <location>
        <begin position="224"/>
        <end position="243"/>
    </location>
</feature>
<feature type="domain" description="Amino acid transporter transmembrane" evidence="7">
    <location>
        <begin position="42"/>
        <end position="435"/>
    </location>
</feature>
<dbReference type="PANTHER" id="PTHR22950">
    <property type="entry name" value="AMINO ACID TRANSPORTER"/>
    <property type="match status" value="1"/>
</dbReference>
<dbReference type="EMBL" id="JAGPNK010000007">
    <property type="protein sequence ID" value="KAH7318084.1"/>
    <property type="molecule type" value="Genomic_DNA"/>
</dbReference>
<accession>A0A8K0WQG0</accession>
<evidence type="ECO:0000313" key="9">
    <source>
        <dbReference type="Proteomes" id="UP000813444"/>
    </source>
</evidence>
<sequence length="459" mass="49273">MDTAKNSEGKTSIKPLSIAGSGATTAATGDVEQQITGQYNNLGWKRLTVILIVEAVALGALSLPHAFHTLGMVAGVLLTVIVGFIAIYTSYIVGRVKVVYPEVSHYTDVGKLLFGKAGYEIFGFMFVMQLILLVGGHCLTGAIAMVNITGGGICSLWFGAMSTVVLLLLAVPPSFAELAVLGYIDFISIVLAIGITIIATGAQASQAEGGLAAVEWSAWPKPDLTFSQTFVAISNIVLSYAFAVCQITFMDEMHTPKDFIKSTWTLGIVQIVIYTLTGSLIYAFVGPHVQSPAILSAGGVISKIAFGVALPVIFISGSINTTVTAKYIYSRICKSTDSRKIQNLRGWTTWLILITTITIVAWVLAETIPFFSNLLSLCSSLFISGFTLYFPPVMWFKLLRRGPWHSRENILLSIVNVFVFVLGVVMLFGGTYSSISEIASQYASGSVREPFTCIAAPAH</sequence>